<sequence>MDSLRYPLSGESSARTVAVGAMLSSLGLLILPAVVVTGYYGRVLVRSSRGADAPGFEDFGDLFADGLRTWLTLGAFAVVAAGLFVGFGAVALALGAAKTELGAGVGALVLAILVLPILSLFASPACYFAPAALTRVSREQSVAAAFDLRAVWAVVFDRRYFGAWLAGCGLLAVGSVGYGGLLSVDFGVPLASHVLGAAVNFYCGTVAFHCFGRGYAAATGDEAGSEDAVADEDGMNSGDAVVSGDAVAGEDAVAEVNDGERALDRDAPRADSTGRDVLRADSTDSDTADRPDEWGADAERWRENRRAERE</sequence>
<feature type="compositionally biased region" description="Basic and acidic residues" evidence="1">
    <location>
        <begin position="258"/>
        <end position="310"/>
    </location>
</feature>
<feature type="transmembrane region" description="Helical" evidence="2">
    <location>
        <begin position="101"/>
        <end position="122"/>
    </location>
</feature>
<organism evidence="3 4">
    <name type="scientific">Halorussus aquaticus</name>
    <dbReference type="NCBI Taxonomy" id="2953748"/>
    <lineage>
        <taxon>Archaea</taxon>
        <taxon>Methanobacteriati</taxon>
        <taxon>Methanobacteriota</taxon>
        <taxon>Stenosarchaea group</taxon>
        <taxon>Halobacteria</taxon>
        <taxon>Halobacteriales</taxon>
        <taxon>Haladaptataceae</taxon>
        <taxon>Halorussus</taxon>
    </lineage>
</organism>
<evidence type="ECO:0000313" key="4">
    <source>
        <dbReference type="Proteomes" id="UP001595945"/>
    </source>
</evidence>
<dbReference type="Proteomes" id="UP001595945">
    <property type="component" value="Unassembled WGS sequence"/>
</dbReference>
<feature type="transmembrane region" description="Helical" evidence="2">
    <location>
        <begin position="70"/>
        <end position="94"/>
    </location>
</feature>
<evidence type="ECO:0000313" key="3">
    <source>
        <dbReference type="EMBL" id="MFC4825401.1"/>
    </source>
</evidence>
<reference evidence="3 4" key="1">
    <citation type="journal article" date="2019" name="Int. J. Syst. Evol. Microbiol.">
        <title>The Global Catalogue of Microorganisms (GCM) 10K type strain sequencing project: providing services to taxonomists for standard genome sequencing and annotation.</title>
        <authorList>
            <consortium name="The Broad Institute Genomics Platform"/>
            <consortium name="The Broad Institute Genome Sequencing Center for Infectious Disease"/>
            <person name="Wu L."/>
            <person name="Ma J."/>
        </authorList>
    </citation>
    <scope>NUCLEOTIDE SEQUENCE [LARGE SCALE GENOMIC DNA]</scope>
    <source>
        <strain evidence="3 4">XZYJ18</strain>
    </source>
</reference>
<dbReference type="InterPro" id="IPR025098">
    <property type="entry name" value="DUF4013"/>
</dbReference>
<dbReference type="EMBL" id="JBHSHT010000002">
    <property type="protein sequence ID" value="MFC4825401.1"/>
    <property type="molecule type" value="Genomic_DNA"/>
</dbReference>
<gene>
    <name evidence="3" type="ORF">ACFO9K_14155</name>
</gene>
<evidence type="ECO:0000256" key="1">
    <source>
        <dbReference type="SAM" id="MobiDB-lite"/>
    </source>
</evidence>
<evidence type="ECO:0000256" key="2">
    <source>
        <dbReference type="SAM" id="Phobius"/>
    </source>
</evidence>
<protein>
    <submittedName>
        <fullName evidence="3">DUF4013 domain-containing protein</fullName>
    </submittedName>
</protein>
<accession>A0ABD5Q402</accession>
<dbReference type="Pfam" id="PF13197">
    <property type="entry name" value="DUF4013"/>
    <property type="match status" value="1"/>
</dbReference>
<keyword evidence="4" id="KW-1185">Reference proteome</keyword>
<keyword evidence="2" id="KW-1133">Transmembrane helix</keyword>
<comment type="caution">
    <text evidence="3">The sequence shown here is derived from an EMBL/GenBank/DDBJ whole genome shotgun (WGS) entry which is preliminary data.</text>
</comment>
<proteinExistence type="predicted"/>
<feature type="transmembrane region" description="Helical" evidence="2">
    <location>
        <begin position="21"/>
        <end position="40"/>
    </location>
</feature>
<keyword evidence="2" id="KW-0472">Membrane</keyword>
<keyword evidence="2" id="KW-0812">Transmembrane</keyword>
<dbReference type="AlphaFoldDB" id="A0ABD5Q402"/>
<dbReference type="GeneID" id="73043883"/>
<dbReference type="RefSeq" id="WP_254268934.1">
    <property type="nucleotide sequence ID" value="NZ_CP100400.1"/>
</dbReference>
<feature type="region of interest" description="Disordered" evidence="1">
    <location>
        <begin position="257"/>
        <end position="310"/>
    </location>
</feature>
<name>A0ABD5Q402_9EURY</name>